<feature type="domain" description="SIS" evidence="2">
    <location>
        <begin position="37"/>
        <end position="179"/>
    </location>
</feature>
<dbReference type="CDD" id="cd05008">
    <property type="entry name" value="SIS_GlmS_GlmD_1"/>
    <property type="match status" value="1"/>
</dbReference>
<evidence type="ECO:0000313" key="3">
    <source>
        <dbReference type="EMBL" id="CAB4759865.1"/>
    </source>
</evidence>
<protein>
    <submittedName>
        <fullName evidence="3">Unannotated protein</fullName>
    </submittedName>
</protein>
<proteinExistence type="predicted"/>
<sequence length="349" mass="37045">MRKYGVNQIGSIMQSEIAEIPTIFSKLIASEAQFGALAGLLKTSDIQSVLVLARGTSDNAAHFLKYLIETQLGLPVGLTSPSSVTIYHSKLHFEKTLVVAISQSGQSTDLVEYASAAKAGGAKIVAITNDVASPLAKLADHHLELMAGKEIAVAATKTYAAQLLSCLLLVNAWSSTLKNFKSIVAAGEKLLANLGPVNTAVSKCERSNEIVVLGRGFSYPNAREAALKIQETSKFSVQGLSIADYMHGPISALTSDTQVFIMAPNGFSLDSLKGDLEKIRARSPEIFWFGSGALALPGEVVVPGADCENEIYSSVVDSIILQSFALEFARKNGLNPDSPEGLSKVTLTR</sequence>
<dbReference type="Gene3D" id="3.40.50.10490">
    <property type="entry name" value="Glucose-6-phosphate isomerase like protein, domain 1"/>
    <property type="match status" value="2"/>
</dbReference>
<dbReference type="EMBL" id="CAEZZG010000017">
    <property type="protein sequence ID" value="CAB4759865.1"/>
    <property type="molecule type" value="Genomic_DNA"/>
</dbReference>
<dbReference type="GO" id="GO:1901135">
    <property type="term" value="P:carbohydrate derivative metabolic process"/>
    <property type="evidence" value="ECO:0007669"/>
    <property type="project" value="InterPro"/>
</dbReference>
<dbReference type="AlphaFoldDB" id="A0A6J6UKV6"/>
<feature type="domain" description="SIS" evidence="2">
    <location>
        <begin position="200"/>
        <end position="339"/>
    </location>
</feature>
<dbReference type="PROSITE" id="PS51464">
    <property type="entry name" value="SIS"/>
    <property type="match status" value="2"/>
</dbReference>
<evidence type="ECO:0000256" key="1">
    <source>
        <dbReference type="ARBA" id="ARBA00022737"/>
    </source>
</evidence>
<organism evidence="3">
    <name type="scientific">freshwater metagenome</name>
    <dbReference type="NCBI Taxonomy" id="449393"/>
    <lineage>
        <taxon>unclassified sequences</taxon>
        <taxon>metagenomes</taxon>
        <taxon>ecological metagenomes</taxon>
    </lineage>
</organism>
<name>A0A6J6UKV6_9ZZZZ</name>
<dbReference type="InterPro" id="IPR035490">
    <property type="entry name" value="GlmS/FrlB_SIS"/>
</dbReference>
<accession>A0A6J6UKV6</accession>
<dbReference type="PANTHER" id="PTHR10937:SF8">
    <property type="entry name" value="AMINOTRANSFERASE-RELATED"/>
    <property type="match status" value="1"/>
</dbReference>
<dbReference type="CDD" id="cd05009">
    <property type="entry name" value="SIS_GlmS_GlmD_2"/>
    <property type="match status" value="1"/>
</dbReference>
<evidence type="ECO:0000259" key="2">
    <source>
        <dbReference type="PROSITE" id="PS51464"/>
    </source>
</evidence>
<keyword evidence="1" id="KW-0677">Repeat</keyword>
<dbReference type="GO" id="GO:0097367">
    <property type="term" value="F:carbohydrate derivative binding"/>
    <property type="evidence" value="ECO:0007669"/>
    <property type="project" value="InterPro"/>
</dbReference>
<reference evidence="3" key="1">
    <citation type="submission" date="2020-05" db="EMBL/GenBank/DDBJ databases">
        <authorList>
            <person name="Chiriac C."/>
            <person name="Salcher M."/>
            <person name="Ghai R."/>
            <person name="Kavagutti S V."/>
        </authorList>
    </citation>
    <scope>NUCLEOTIDE SEQUENCE</scope>
</reference>
<dbReference type="SUPFAM" id="SSF53697">
    <property type="entry name" value="SIS domain"/>
    <property type="match status" value="1"/>
</dbReference>
<dbReference type="PANTHER" id="PTHR10937">
    <property type="entry name" value="GLUCOSAMINE--FRUCTOSE-6-PHOSPHATE AMINOTRANSFERASE, ISOMERIZING"/>
    <property type="match status" value="1"/>
</dbReference>
<gene>
    <name evidence="3" type="ORF">UFOPK2844_01012</name>
</gene>
<dbReference type="InterPro" id="IPR035466">
    <property type="entry name" value="GlmS/AgaS_SIS"/>
</dbReference>
<dbReference type="InterPro" id="IPR046348">
    <property type="entry name" value="SIS_dom_sf"/>
</dbReference>
<dbReference type="Pfam" id="PF01380">
    <property type="entry name" value="SIS"/>
    <property type="match status" value="2"/>
</dbReference>
<dbReference type="InterPro" id="IPR001347">
    <property type="entry name" value="SIS_dom"/>
</dbReference>